<dbReference type="PROSITE" id="PS50217">
    <property type="entry name" value="BZIP"/>
    <property type="match status" value="1"/>
</dbReference>
<gene>
    <name evidence="10" type="ORF">E3P99_01238</name>
</gene>
<evidence type="ECO:0000256" key="2">
    <source>
        <dbReference type="ARBA" id="ARBA00007163"/>
    </source>
</evidence>
<keyword evidence="4" id="KW-0238">DNA-binding</keyword>
<dbReference type="Proteomes" id="UP000310189">
    <property type="component" value="Unassembled WGS sequence"/>
</dbReference>
<dbReference type="OrthoDB" id="5571888at2759"/>
<dbReference type="EMBL" id="SPNW01000014">
    <property type="protein sequence ID" value="TIA91114.1"/>
    <property type="molecule type" value="Genomic_DNA"/>
</dbReference>
<feature type="region of interest" description="Disordered" evidence="8">
    <location>
        <begin position="40"/>
        <end position="157"/>
    </location>
</feature>
<evidence type="ECO:0000313" key="11">
    <source>
        <dbReference type="Proteomes" id="UP000310189"/>
    </source>
</evidence>
<dbReference type="SMART" id="SM00338">
    <property type="entry name" value="BRLZ"/>
    <property type="match status" value="1"/>
</dbReference>
<keyword evidence="11" id="KW-1185">Reference proteome</keyword>
<proteinExistence type="inferred from homology"/>
<comment type="caution">
    <text evidence="10">The sequence shown here is derived from an EMBL/GenBank/DDBJ whole genome shotgun (WGS) entry which is preliminary data.</text>
</comment>
<dbReference type="PANTHER" id="PTHR47416:SF8">
    <property type="entry name" value="BASIC-LEUCINE ZIPPER TRANSCRIPTION FACTOR E-RELATED"/>
    <property type="match status" value="1"/>
</dbReference>
<feature type="compositionally biased region" description="Low complexity" evidence="8">
    <location>
        <begin position="109"/>
        <end position="120"/>
    </location>
</feature>
<dbReference type="Gene3D" id="1.20.5.170">
    <property type="match status" value="1"/>
</dbReference>
<keyword evidence="7" id="KW-0175">Coiled coil</keyword>
<evidence type="ECO:0000256" key="3">
    <source>
        <dbReference type="ARBA" id="ARBA00023015"/>
    </source>
</evidence>
<evidence type="ECO:0000259" key="9">
    <source>
        <dbReference type="PROSITE" id="PS50217"/>
    </source>
</evidence>
<dbReference type="CDD" id="cd14810">
    <property type="entry name" value="bZIP_u1"/>
    <property type="match status" value="1"/>
</dbReference>
<dbReference type="SUPFAM" id="SSF57959">
    <property type="entry name" value="Leucine zipper domain"/>
    <property type="match status" value="1"/>
</dbReference>
<dbReference type="GO" id="GO:0005634">
    <property type="term" value="C:nucleus"/>
    <property type="evidence" value="ECO:0007669"/>
    <property type="project" value="UniProtKB-SubCell"/>
</dbReference>
<dbReference type="InterPro" id="IPR004827">
    <property type="entry name" value="bZIP"/>
</dbReference>
<evidence type="ECO:0000256" key="4">
    <source>
        <dbReference type="ARBA" id="ARBA00023125"/>
    </source>
</evidence>
<evidence type="ECO:0000256" key="6">
    <source>
        <dbReference type="ARBA" id="ARBA00023242"/>
    </source>
</evidence>
<evidence type="ECO:0000256" key="1">
    <source>
        <dbReference type="ARBA" id="ARBA00004123"/>
    </source>
</evidence>
<keyword evidence="5" id="KW-0804">Transcription</keyword>
<dbReference type="InterPro" id="IPR046347">
    <property type="entry name" value="bZIP_sf"/>
</dbReference>
<comment type="subcellular location">
    <subcellularLocation>
        <location evidence="1">Nucleus</location>
    </subcellularLocation>
</comment>
<evidence type="ECO:0000256" key="8">
    <source>
        <dbReference type="SAM" id="MobiDB-lite"/>
    </source>
</evidence>
<feature type="coiled-coil region" evidence="7">
    <location>
        <begin position="175"/>
        <end position="223"/>
    </location>
</feature>
<feature type="compositionally biased region" description="Polar residues" evidence="8">
    <location>
        <begin position="46"/>
        <end position="57"/>
    </location>
</feature>
<keyword evidence="3" id="KW-0805">Transcription regulation</keyword>
<keyword evidence="6" id="KW-0539">Nucleus</keyword>
<dbReference type="PROSITE" id="PS00036">
    <property type="entry name" value="BZIP_BASIC"/>
    <property type="match status" value="1"/>
</dbReference>
<evidence type="ECO:0000256" key="7">
    <source>
        <dbReference type="SAM" id="Coils"/>
    </source>
</evidence>
<feature type="domain" description="BZIP" evidence="9">
    <location>
        <begin position="150"/>
        <end position="213"/>
    </location>
</feature>
<dbReference type="Pfam" id="PF00170">
    <property type="entry name" value="bZIP_1"/>
    <property type="match status" value="1"/>
</dbReference>
<comment type="similarity">
    <text evidence="2">Belongs to the bZIP family.</text>
</comment>
<name>A0A4T0FTS7_9BASI</name>
<reference evidence="10 11" key="1">
    <citation type="submission" date="2019-03" db="EMBL/GenBank/DDBJ databases">
        <title>Sequencing 23 genomes of Wallemia ichthyophaga.</title>
        <authorList>
            <person name="Gostincar C."/>
        </authorList>
    </citation>
    <scope>NUCLEOTIDE SEQUENCE [LARGE SCALE GENOMIC DNA]</scope>
    <source>
        <strain evidence="10 11">EXF-5753</strain>
    </source>
</reference>
<accession>A0A4T0FTS7</accession>
<dbReference type="PANTHER" id="PTHR47416">
    <property type="entry name" value="BASIC-LEUCINE ZIPPER TRANSCRIPTION FACTOR F-RELATED"/>
    <property type="match status" value="1"/>
</dbReference>
<feature type="compositionally biased region" description="Acidic residues" evidence="8">
    <location>
        <begin position="99"/>
        <end position="108"/>
    </location>
</feature>
<evidence type="ECO:0000313" key="10">
    <source>
        <dbReference type="EMBL" id="TIA91114.1"/>
    </source>
</evidence>
<evidence type="ECO:0000256" key="5">
    <source>
        <dbReference type="ARBA" id="ARBA00023163"/>
    </source>
</evidence>
<dbReference type="GO" id="GO:0003677">
    <property type="term" value="F:DNA binding"/>
    <property type="evidence" value="ECO:0007669"/>
    <property type="project" value="UniProtKB-KW"/>
</dbReference>
<organism evidence="10 11">
    <name type="scientific">Wallemia hederae</name>
    <dbReference type="NCBI Taxonomy" id="1540922"/>
    <lineage>
        <taxon>Eukaryota</taxon>
        <taxon>Fungi</taxon>
        <taxon>Dikarya</taxon>
        <taxon>Basidiomycota</taxon>
        <taxon>Wallemiomycotina</taxon>
        <taxon>Wallemiomycetes</taxon>
        <taxon>Wallemiales</taxon>
        <taxon>Wallemiaceae</taxon>
        <taxon>Wallemia</taxon>
    </lineage>
</organism>
<dbReference type="GO" id="GO:0003700">
    <property type="term" value="F:DNA-binding transcription factor activity"/>
    <property type="evidence" value="ECO:0007669"/>
    <property type="project" value="InterPro"/>
</dbReference>
<dbReference type="AlphaFoldDB" id="A0A4T0FTS7"/>
<sequence length="333" mass="36881">MTEIENYLNLEHLDQDYKLDLGVDLFQSQPAFDIAATATATAPATSSNEAVASTSQHGDGINKAINTNELTAIKEDEEVATAPVKADNEEREEQQQLQEEADLEEADSDTNSTPSSSSTRNTKRKRTQKDVNITSAAAEANLSPQEYNKLSSKEKRQLRNKISARAFRLRRKDYIEQLESQLNSRDEVIEQLRHDLKDSKTESNDLRKELQSLKAKFEQLSTASTSSSSSLPLANTNKDLGLFGNTPATPPINANFMSVYTTLVPQTNIKNIYDTHYLQPPPAYSPSADEPPSYTQSVSANLINKLLTDSKVSPLKQSKHHDLSSSFASCLKI</sequence>
<protein>
    <recommendedName>
        <fullName evidence="9">BZIP domain-containing protein</fullName>
    </recommendedName>
</protein>